<evidence type="ECO:0000256" key="4">
    <source>
        <dbReference type="ARBA" id="ARBA00023136"/>
    </source>
</evidence>
<keyword evidence="5" id="KW-0998">Cell outer membrane</keyword>
<dbReference type="Gene3D" id="2.20.20.130">
    <property type="match status" value="1"/>
</dbReference>
<evidence type="ECO:0000259" key="7">
    <source>
        <dbReference type="Pfam" id="PF07980"/>
    </source>
</evidence>
<reference evidence="9 10" key="1">
    <citation type="submission" date="2020-08" db="EMBL/GenBank/DDBJ databases">
        <title>Genomic Encyclopedia of Type Strains, Phase IV (KMG-IV): sequencing the most valuable type-strain genomes for metagenomic binning, comparative biology and taxonomic classification.</title>
        <authorList>
            <person name="Goeker M."/>
        </authorList>
    </citation>
    <scope>NUCLEOTIDE SEQUENCE [LARGE SCALE GENOMIC DNA]</scope>
    <source>
        <strain evidence="9 10">DSM 102983</strain>
    </source>
</reference>
<dbReference type="InterPro" id="IPR011990">
    <property type="entry name" value="TPR-like_helical_dom_sf"/>
</dbReference>
<feature type="signal peptide" evidence="6">
    <location>
        <begin position="1"/>
        <end position="18"/>
    </location>
</feature>
<gene>
    <name evidence="9" type="ORF">GGQ57_000868</name>
</gene>
<evidence type="ECO:0000256" key="5">
    <source>
        <dbReference type="ARBA" id="ARBA00023237"/>
    </source>
</evidence>
<feature type="domain" description="RagB/SusD" evidence="7">
    <location>
        <begin position="346"/>
        <end position="428"/>
    </location>
</feature>
<evidence type="ECO:0000313" key="10">
    <source>
        <dbReference type="Proteomes" id="UP000533637"/>
    </source>
</evidence>
<protein>
    <recommendedName>
        <fullName evidence="11">RagB/SusD family nutrient uptake outer membrane protein</fullName>
    </recommendedName>
</protein>
<organism evidence="9 10">
    <name type="scientific">Parabacteroides faecis</name>
    <dbReference type="NCBI Taxonomy" id="1217282"/>
    <lineage>
        <taxon>Bacteria</taxon>
        <taxon>Pseudomonadati</taxon>
        <taxon>Bacteroidota</taxon>
        <taxon>Bacteroidia</taxon>
        <taxon>Bacteroidales</taxon>
        <taxon>Tannerellaceae</taxon>
        <taxon>Parabacteroides</taxon>
    </lineage>
</organism>
<dbReference type="Proteomes" id="UP000533637">
    <property type="component" value="Unassembled WGS sequence"/>
</dbReference>
<comment type="similarity">
    <text evidence="2">Belongs to the SusD family.</text>
</comment>
<accession>A0ABR6KHX9</accession>
<evidence type="ECO:0000256" key="6">
    <source>
        <dbReference type="SAM" id="SignalP"/>
    </source>
</evidence>
<evidence type="ECO:0000256" key="2">
    <source>
        <dbReference type="ARBA" id="ARBA00006275"/>
    </source>
</evidence>
<keyword evidence="3 6" id="KW-0732">Signal</keyword>
<evidence type="ECO:0000256" key="3">
    <source>
        <dbReference type="ARBA" id="ARBA00022729"/>
    </source>
</evidence>
<dbReference type="Pfam" id="PF07980">
    <property type="entry name" value="SusD_RagB"/>
    <property type="match status" value="1"/>
</dbReference>
<dbReference type="SUPFAM" id="SSF48452">
    <property type="entry name" value="TPR-like"/>
    <property type="match status" value="1"/>
</dbReference>
<comment type="caution">
    <text evidence="9">The sequence shown here is derived from an EMBL/GenBank/DDBJ whole genome shotgun (WGS) entry which is preliminary data.</text>
</comment>
<dbReference type="Pfam" id="PF14322">
    <property type="entry name" value="SusD-like_3"/>
    <property type="match status" value="1"/>
</dbReference>
<comment type="subcellular location">
    <subcellularLocation>
        <location evidence="1">Cell outer membrane</location>
    </subcellularLocation>
</comment>
<dbReference type="InterPro" id="IPR012944">
    <property type="entry name" value="SusD_RagB_dom"/>
</dbReference>
<evidence type="ECO:0000313" key="9">
    <source>
        <dbReference type="EMBL" id="MBB4620974.1"/>
    </source>
</evidence>
<sequence length="473" mass="51850">MKNIFKCILVVACSVGLASCDFDLETYQAIPTENAFSTVADVQNGLNGAYQSFGTYRFYGNNVVAIGDLASDVAVADPKSGHGVTINRYQITDTESILKEAWEYGFRVLDRCVRMIEGANNLLATNAKLSDEDKSNLDLYMAQGYALKALTNFYLVNLFGLPYQPGQANAQLGLPLLDKEPLEPFVNIERATVAQTYELILDDIASAKTYMENAGTDASSSVNQFYLNEAAIYALEARVNFFMGNNDVAKASAKKAIELRASGEVSDLVYQTMWSDIAITAEDIFTVAKTNDDNLSANALNTLYGSYGAVLSSGIKTLFGPEDIRLKLIDKNNRPLKFDGIPAAQAVSNIPVFRKSEMYLMIAEIEALAGNIAASQEALFYTAKRNPAIKSASELPSAKDALIKFISEENIREFFEEGHRWYDVRRTGEKITPNVTGVTGFDVSAFVYPIPADEINAGYCDQQNEGWSDGLPQ</sequence>
<dbReference type="Gene3D" id="1.25.40.390">
    <property type="match status" value="1"/>
</dbReference>
<dbReference type="Gene3D" id="1.25.40.900">
    <property type="match status" value="1"/>
</dbReference>
<feature type="domain" description="SusD-like N-terminal" evidence="8">
    <location>
        <begin position="58"/>
        <end position="239"/>
    </location>
</feature>
<evidence type="ECO:0008006" key="11">
    <source>
        <dbReference type="Google" id="ProtNLM"/>
    </source>
</evidence>
<keyword evidence="4" id="KW-0472">Membrane</keyword>
<dbReference type="EMBL" id="JACHOC010000002">
    <property type="protein sequence ID" value="MBB4620974.1"/>
    <property type="molecule type" value="Genomic_DNA"/>
</dbReference>
<feature type="chain" id="PRO_5045596277" description="RagB/SusD family nutrient uptake outer membrane protein" evidence="6">
    <location>
        <begin position="19"/>
        <end position="473"/>
    </location>
</feature>
<dbReference type="RefSeq" id="WP_183669134.1">
    <property type="nucleotide sequence ID" value="NZ_BMPB01000003.1"/>
</dbReference>
<evidence type="ECO:0000259" key="8">
    <source>
        <dbReference type="Pfam" id="PF14322"/>
    </source>
</evidence>
<dbReference type="PROSITE" id="PS51257">
    <property type="entry name" value="PROKAR_LIPOPROTEIN"/>
    <property type="match status" value="1"/>
</dbReference>
<proteinExistence type="inferred from homology"/>
<evidence type="ECO:0000256" key="1">
    <source>
        <dbReference type="ARBA" id="ARBA00004442"/>
    </source>
</evidence>
<dbReference type="InterPro" id="IPR033985">
    <property type="entry name" value="SusD-like_N"/>
</dbReference>
<name>A0ABR6KHX9_9BACT</name>
<keyword evidence="10" id="KW-1185">Reference proteome</keyword>